<keyword evidence="3" id="KW-1185">Reference proteome</keyword>
<reference evidence="2" key="1">
    <citation type="journal article" date="2021" name="Sci. Rep.">
        <title>Diploid genomic architecture of Nitzschia inconspicua, an elite biomass production diatom.</title>
        <authorList>
            <person name="Oliver A."/>
            <person name="Podell S."/>
            <person name="Pinowska A."/>
            <person name="Traller J.C."/>
            <person name="Smith S.R."/>
            <person name="McClure R."/>
            <person name="Beliaev A."/>
            <person name="Bohutskyi P."/>
            <person name="Hill E.A."/>
            <person name="Rabines A."/>
            <person name="Zheng H."/>
            <person name="Allen L.Z."/>
            <person name="Kuo A."/>
            <person name="Grigoriev I.V."/>
            <person name="Allen A.E."/>
            <person name="Hazlebeck D."/>
            <person name="Allen E.E."/>
        </authorList>
    </citation>
    <scope>NUCLEOTIDE SEQUENCE</scope>
    <source>
        <strain evidence="2">Hildebrandi</strain>
    </source>
</reference>
<dbReference type="EMBL" id="JAGRRH010000009">
    <property type="protein sequence ID" value="KAG7365453.1"/>
    <property type="molecule type" value="Genomic_DNA"/>
</dbReference>
<proteinExistence type="predicted"/>
<feature type="transmembrane region" description="Helical" evidence="1">
    <location>
        <begin position="101"/>
        <end position="120"/>
    </location>
</feature>
<protein>
    <submittedName>
        <fullName evidence="2">Uncharacterized protein</fullName>
    </submittedName>
</protein>
<gene>
    <name evidence="2" type="ORF">IV203_038657</name>
</gene>
<sequence>MMMTKTLTCRTKKNGHSSVLIVQQRGKADVSNKINSSGIINNNNHHQTKELVNTRLADFEKRLDDVGGNFEKRLDDFHINLGKRLDDGLSRIGSLEVFGRFLMGGLAFVLGLSIMQFAGLNEKIEKQSEKIDKQSAYLNEKIDKQSAYLNEKIDKQSEKIDKQSEKVDKLIHDLHLLTVKIDQLHSYLPGPK</sequence>
<evidence type="ECO:0000256" key="1">
    <source>
        <dbReference type="SAM" id="Phobius"/>
    </source>
</evidence>
<comment type="caution">
    <text evidence="2">The sequence shown here is derived from an EMBL/GenBank/DDBJ whole genome shotgun (WGS) entry which is preliminary data.</text>
</comment>
<dbReference type="Proteomes" id="UP000693970">
    <property type="component" value="Unassembled WGS sequence"/>
</dbReference>
<reference evidence="2" key="2">
    <citation type="submission" date="2021-04" db="EMBL/GenBank/DDBJ databases">
        <authorList>
            <person name="Podell S."/>
        </authorList>
    </citation>
    <scope>NUCLEOTIDE SEQUENCE</scope>
    <source>
        <strain evidence="2">Hildebrandi</strain>
    </source>
</reference>
<evidence type="ECO:0000313" key="3">
    <source>
        <dbReference type="Proteomes" id="UP000693970"/>
    </source>
</evidence>
<dbReference type="AlphaFoldDB" id="A0A9K3LNB4"/>
<keyword evidence="1" id="KW-0812">Transmembrane</keyword>
<organism evidence="2 3">
    <name type="scientific">Nitzschia inconspicua</name>
    <dbReference type="NCBI Taxonomy" id="303405"/>
    <lineage>
        <taxon>Eukaryota</taxon>
        <taxon>Sar</taxon>
        <taxon>Stramenopiles</taxon>
        <taxon>Ochrophyta</taxon>
        <taxon>Bacillariophyta</taxon>
        <taxon>Bacillariophyceae</taxon>
        <taxon>Bacillariophycidae</taxon>
        <taxon>Bacillariales</taxon>
        <taxon>Bacillariaceae</taxon>
        <taxon>Nitzschia</taxon>
    </lineage>
</organism>
<name>A0A9K3LNB4_9STRA</name>
<keyword evidence="1" id="KW-1133">Transmembrane helix</keyword>
<keyword evidence="1" id="KW-0472">Membrane</keyword>
<evidence type="ECO:0000313" key="2">
    <source>
        <dbReference type="EMBL" id="KAG7365453.1"/>
    </source>
</evidence>
<accession>A0A9K3LNB4</accession>